<accession>A0A1B8U6B0</accession>
<dbReference type="Proteomes" id="UP000092612">
    <property type="component" value="Unassembled WGS sequence"/>
</dbReference>
<evidence type="ECO:0000313" key="2">
    <source>
        <dbReference type="Proteomes" id="UP000092612"/>
    </source>
</evidence>
<dbReference type="RefSeq" id="WP_068357356.1">
    <property type="nucleotide sequence ID" value="NZ_CP019419.1"/>
</dbReference>
<keyword evidence="2" id="KW-1185">Reference proteome</keyword>
<dbReference type="InterPro" id="IPR036278">
    <property type="entry name" value="Sialidase_sf"/>
</dbReference>
<sequence length="445" mass="51013">MINCKTIKFNLNKYILILVCNVLCLSCSKSITYLKVGKGWSNNSVNTVKFRKNALTTYKRHQFVGYYDGDGYLVLGKRKINSNTWQTVKTSYKGNVKDAHNAISIAVDGNGFLHISWDHHNTKLRYAISKEPLSLNLGEEIAMTGKQEDKVTYPEFYNLPNGNLLFFYRSGESGRGNLVINSYDVKDKKWTQLHQNLIDGENIRSAYWQICVDNTGIIHMSWVWRETWNVETNHDLCYARSLDDGKTWQKSTKEKYNLPITLASAEYAWRIPQDSNLINQTATATDNIGNPYIATYFNENKITQYQVVFLENGIWKKKNTGFRKTPFQLGGGGTKRIPISRPDILIDNSGEKNKINILFRDLERGNKVSLAYSNLDNNSPWKVIDLSENAVGEWEPNYDISLWNKQQKLNIFYQNVTQVDGEGVANKKPSKVEVLQINNLSEILN</sequence>
<gene>
    <name evidence="1" type="ORF">LPB301_03195</name>
</gene>
<proteinExistence type="predicted"/>
<dbReference type="KEGG" id="prn:BW723_06295"/>
<protein>
    <submittedName>
        <fullName evidence="1">Neuraminidase</fullName>
    </submittedName>
</protein>
<organism evidence="1 2">
    <name type="scientific">Polaribacter reichenbachii</name>
    <dbReference type="NCBI Taxonomy" id="996801"/>
    <lineage>
        <taxon>Bacteria</taxon>
        <taxon>Pseudomonadati</taxon>
        <taxon>Bacteroidota</taxon>
        <taxon>Flavobacteriia</taxon>
        <taxon>Flavobacteriales</taxon>
        <taxon>Flavobacteriaceae</taxon>
    </lineage>
</organism>
<dbReference type="EMBL" id="LSFL01000005">
    <property type="protein sequence ID" value="OBY67358.1"/>
    <property type="molecule type" value="Genomic_DNA"/>
</dbReference>
<dbReference type="Pfam" id="PF15892">
    <property type="entry name" value="BNR_4"/>
    <property type="match status" value="1"/>
</dbReference>
<comment type="caution">
    <text evidence="1">The sequence shown here is derived from an EMBL/GenBank/DDBJ whole genome shotgun (WGS) entry which is preliminary data.</text>
</comment>
<dbReference type="STRING" id="996801.BW723_06295"/>
<dbReference type="AlphaFoldDB" id="A0A1B8U6B0"/>
<dbReference type="SUPFAM" id="SSF50939">
    <property type="entry name" value="Sialidases"/>
    <property type="match status" value="1"/>
</dbReference>
<name>A0A1B8U6B0_9FLAO</name>
<evidence type="ECO:0000313" key="1">
    <source>
        <dbReference type="EMBL" id="OBY67358.1"/>
    </source>
</evidence>
<reference evidence="2" key="1">
    <citation type="submission" date="2016-02" db="EMBL/GenBank/DDBJ databases">
        <title>Paenibacillus sp. LPB0068, isolated from Crassostrea gigas.</title>
        <authorList>
            <person name="Shin S.-K."/>
            <person name="Yi H."/>
        </authorList>
    </citation>
    <scope>NUCLEOTIDE SEQUENCE [LARGE SCALE GENOMIC DNA]</scope>
    <source>
        <strain evidence="2">KCTC 23969</strain>
    </source>
</reference>
<dbReference type="OrthoDB" id="223410at2"/>